<sequence length="71" mass="8392">MDAKYVLDKCKDKGRVENEDLGHLLLSLEDMSTSGEERMDLRSYNAFLLSRVRIEYQRLLLRFSSELTTQY</sequence>
<evidence type="ECO:0000313" key="1">
    <source>
        <dbReference type="EMBL" id="KAI9915561.1"/>
    </source>
</evidence>
<dbReference type="Proteomes" id="UP001163321">
    <property type="component" value="Chromosome 3"/>
</dbReference>
<dbReference type="EMBL" id="CM047582">
    <property type="protein sequence ID" value="KAI9915561.1"/>
    <property type="molecule type" value="Genomic_DNA"/>
</dbReference>
<accession>A0ACC0WCZ0</accession>
<organism evidence="1 2">
    <name type="scientific">Peronosclerospora sorghi</name>
    <dbReference type="NCBI Taxonomy" id="230839"/>
    <lineage>
        <taxon>Eukaryota</taxon>
        <taxon>Sar</taxon>
        <taxon>Stramenopiles</taxon>
        <taxon>Oomycota</taxon>
        <taxon>Peronosporomycetes</taxon>
        <taxon>Peronosporales</taxon>
        <taxon>Peronosporaceae</taxon>
        <taxon>Peronosclerospora</taxon>
    </lineage>
</organism>
<keyword evidence="2" id="KW-1185">Reference proteome</keyword>
<reference evidence="1 2" key="1">
    <citation type="journal article" date="2022" name="bioRxiv">
        <title>The genome of the oomycete Peronosclerospora sorghi, a cosmopolitan pathogen of maize and sorghum, is inflated with dispersed pseudogenes.</title>
        <authorList>
            <person name="Fletcher K."/>
            <person name="Martin F."/>
            <person name="Isakeit T."/>
            <person name="Cavanaugh K."/>
            <person name="Magill C."/>
            <person name="Michelmore R."/>
        </authorList>
    </citation>
    <scope>NUCLEOTIDE SEQUENCE [LARGE SCALE GENOMIC DNA]</scope>
    <source>
        <strain evidence="1">P6</strain>
    </source>
</reference>
<evidence type="ECO:0000313" key="2">
    <source>
        <dbReference type="Proteomes" id="UP001163321"/>
    </source>
</evidence>
<comment type="caution">
    <text evidence="1">The sequence shown here is derived from an EMBL/GenBank/DDBJ whole genome shotgun (WGS) entry which is preliminary data.</text>
</comment>
<protein>
    <submittedName>
        <fullName evidence="1">Uncharacterized protein</fullName>
    </submittedName>
</protein>
<gene>
    <name evidence="1" type="ORF">PsorP6_007612</name>
</gene>
<name>A0ACC0WCZ0_9STRA</name>
<proteinExistence type="predicted"/>